<proteinExistence type="predicted"/>
<keyword evidence="3" id="KW-0812">Transmembrane</keyword>
<evidence type="ECO:0000313" key="5">
    <source>
        <dbReference type="Proteomes" id="UP000652427"/>
    </source>
</evidence>
<evidence type="ECO:0000256" key="2">
    <source>
        <dbReference type="SAM" id="MobiDB-lite"/>
    </source>
</evidence>
<keyword evidence="3" id="KW-0472">Membrane</keyword>
<protein>
    <recommendedName>
        <fullName evidence="6">ATPase</fullName>
    </recommendedName>
</protein>
<dbReference type="Proteomes" id="UP000652427">
    <property type="component" value="Unassembled WGS sequence"/>
</dbReference>
<comment type="caution">
    <text evidence="4">The sequence shown here is derived from an EMBL/GenBank/DDBJ whole genome shotgun (WGS) entry which is preliminary data.</text>
</comment>
<feature type="compositionally biased region" description="Low complexity" evidence="2">
    <location>
        <begin position="30"/>
        <end position="46"/>
    </location>
</feature>
<sequence length="778" mass="84803">MAGENKIIGMWRDRDGSPDSDQAEAATQVEGEAATPETEPETMLAESQQNGDDPAEDSWSHYADDTAATASLSRYVPILLLAVSVIGWTGFFIWANRDIFTSLPTPKAGIDLLTQWCLPIATLGVAYLLYMRNSTREANRFTDVATSLRAESELLEGRLKTVNNELSVAREFLSHESRELEFLGDKSSVKLVSAAELMRSSLEDGLGKMVKLDQVGEAAYKNLEQLREHLPVVINTAKDVTNQIGNSGRTAQTEMAAMVGTLRKIGDVGAAAKKSLDELTDKSALSVETLAAEAEKIKIGLTKQLDDAGAGSTQLANLLKKTTAETIEALRKTRADLATETSESALAMRAELDGLEAALASAGKVADEEEDRLKALAETLNRTVSDIAENIEKLDNESGDKTAKLAFAMSAMEQNSAALQLSLESGHGVADGMIQRMERLLVALDSSARELDETLPAAFERVSDKSRESLALYGQIAGEATKAQDDAEKVAERIARTDLSISEQQQKIRKLREDGDVASQSIVEQIAEISKSLDEVREQNESLAESAGEKLISALLRVKDTAKQASEHSREVLEKSIAGSTEAFERVSEEALNRIIDDKIGSIAPKLEKAVSSAVETTQSTAAHLTDQLAAIEDMTTKLEQRILFAKEKSEQSSDENFTRRVAQLTESLNSISIDVGKILSNDVTDTEWAAYLKGDRGIFTRRAVRLLDNREVREVLAQYSANDEFREHVNRYIHDFEAMLRGVLATRDGSAISVTLLSSDVGKLYVALAQAIERLRS</sequence>
<feature type="coiled-coil region" evidence="1">
    <location>
        <begin position="494"/>
        <end position="546"/>
    </location>
</feature>
<accession>A0ABX2N1H2</accession>
<evidence type="ECO:0008006" key="6">
    <source>
        <dbReference type="Google" id="ProtNLM"/>
    </source>
</evidence>
<dbReference type="RefSeq" id="WP_176279043.1">
    <property type="nucleotide sequence ID" value="NZ_JABWMH010000002.1"/>
</dbReference>
<dbReference type="EMBL" id="JABWMH010000002">
    <property type="protein sequence ID" value="NVD27529.1"/>
    <property type="molecule type" value="Genomic_DNA"/>
</dbReference>
<reference evidence="4 5" key="1">
    <citation type="submission" date="2020-06" db="EMBL/GenBank/DDBJ databases">
        <authorList>
            <person name="Kim S.-J."/>
            <person name="Park S.-J."/>
        </authorList>
    </citation>
    <scope>NUCLEOTIDE SEQUENCE [LARGE SCALE GENOMIC DNA]</scope>
    <source>
        <strain evidence="4 5">SW-151</strain>
    </source>
</reference>
<evidence type="ECO:0000313" key="4">
    <source>
        <dbReference type="EMBL" id="NVD27529.1"/>
    </source>
</evidence>
<feature type="coiled-coil region" evidence="1">
    <location>
        <begin position="352"/>
        <end position="397"/>
    </location>
</feature>
<feature type="transmembrane region" description="Helical" evidence="3">
    <location>
        <begin position="75"/>
        <end position="93"/>
    </location>
</feature>
<keyword evidence="1" id="KW-0175">Coiled coil</keyword>
<organism evidence="4 5">
    <name type="scientific">Parasphingorhabdus flavimaris</name>
    <dbReference type="NCBI Taxonomy" id="266812"/>
    <lineage>
        <taxon>Bacteria</taxon>
        <taxon>Pseudomonadati</taxon>
        <taxon>Pseudomonadota</taxon>
        <taxon>Alphaproteobacteria</taxon>
        <taxon>Sphingomonadales</taxon>
        <taxon>Sphingomonadaceae</taxon>
        <taxon>Parasphingorhabdus</taxon>
    </lineage>
</organism>
<feature type="region of interest" description="Disordered" evidence="2">
    <location>
        <begin position="1"/>
        <end position="60"/>
    </location>
</feature>
<evidence type="ECO:0000256" key="3">
    <source>
        <dbReference type="SAM" id="Phobius"/>
    </source>
</evidence>
<keyword evidence="3" id="KW-1133">Transmembrane helix</keyword>
<keyword evidence="5" id="KW-1185">Reference proteome</keyword>
<evidence type="ECO:0000256" key="1">
    <source>
        <dbReference type="SAM" id="Coils"/>
    </source>
</evidence>
<name>A0ABX2N1H2_9SPHN</name>
<gene>
    <name evidence="4" type="ORF">HUO14_06385</name>
</gene>